<accession>A0A6A5WHM8</accession>
<name>A0A6A5WHM8_9PLEO</name>
<dbReference type="Proteomes" id="UP000799779">
    <property type="component" value="Unassembled WGS sequence"/>
</dbReference>
<evidence type="ECO:0000313" key="2">
    <source>
        <dbReference type="Proteomes" id="UP000799779"/>
    </source>
</evidence>
<protein>
    <submittedName>
        <fullName evidence="1">Uncharacterized protein</fullName>
    </submittedName>
</protein>
<sequence>MPILRRYEIFSSAYGGFKAERISSPTDGIIDYDAFLNHEYWGDFFKIIYTEAME</sequence>
<organism evidence="1 2">
    <name type="scientific">Amniculicola lignicola CBS 123094</name>
    <dbReference type="NCBI Taxonomy" id="1392246"/>
    <lineage>
        <taxon>Eukaryota</taxon>
        <taxon>Fungi</taxon>
        <taxon>Dikarya</taxon>
        <taxon>Ascomycota</taxon>
        <taxon>Pezizomycotina</taxon>
        <taxon>Dothideomycetes</taxon>
        <taxon>Pleosporomycetidae</taxon>
        <taxon>Pleosporales</taxon>
        <taxon>Amniculicolaceae</taxon>
        <taxon>Amniculicola</taxon>
    </lineage>
</organism>
<reference evidence="1" key="1">
    <citation type="journal article" date="2020" name="Stud. Mycol.">
        <title>101 Dothideomycetes genomes: a test case for predicting lifestyles and emergence of pathogens.</title>
        <authorList>
            <person name="Haridas S."/>
            <person name="Albert R."/>
            <person name="Binder M."/>
            <person name="Bloem J."/>
            <person name="Labutti K."/>
            <person name="Salamov A."/>
            <person name="Andreopoulos B."/>
            <person name="Baker S."/>
            <person name="Barry K."/>
            <person name="Bills G."/>
            <person name="Bluhm B."/>
            <person name="Cannon C."/>
            <person name="Castanera R."/>
            <person name="Culley D."/>
            <person name="Daum C."/>
            <person name="Ezra D."/>
            <person name="Gonzalez J."/>
            <person name="Henrissat B."/>
            <person name="Kuo A."/>
            <person name="Liang C."/>
            <person name="Lipzen A."/>
            <person name="Lutzoni F."/>
            <person name="Magnuson J."/>
            <person name="Mondo S."/>
            <person name="Nolan M."/>
            <person name="Ohm R."/>
            <person name="Pangilinan J."/>
            <person name="Park H.-J."/>
            <person name="Ramirez L."/>
            <person name="Alfaro M."/>
            <person name="Sun H."/>
            <person name="Tritt A."/>
            <person name="Yoshinaga Y."/>
            <person name="Zwiers L.-H."/>
            <person name="Turgeon B."/>
            <person name="Goodwin S."/>
            <person name="Spatafora J."/>
            <person name="Crous P."/>
            <person name="Grigoriev I."/>
        </authorList>
    </citation>
    <scope>NUCLEOTIDE SEQUENCE</scope>
    <source>
        <strain evidence="1">CBS 123094</strain>
    </source>
</reference>
<gene>
    <name evidence="1" type="ORF">P154DRAFT_521889</name>
</gene>
<dbReference type="EMBL" id="ML977584">
    <property type="protein sequence ID" value="KAF2001162.1"/>
    <property type="molecule type" value="Genomic_DNA"/>
</dbReference>
<dbReference type="AlphaFoldDB" id="A0A6A5WHM8"/>
<keyword evidence="2" id="KW-1185">Reference proteome</keyword>
<proteinExistence type="predicted"/>
<evidence type="ECO:0000313" key="1">
    <source>
        <dbReference type="EMBL" id="KAF2001162.1"/>
    </source>
</evidence>